<accession>Q6HCC6</accession>
<dbReference type="HOGENOM" id="CLU_2244421_0_0_9"/>
<sequence>MNLITPKRNNIGQIHLSRKDLLDLIKILNLKIVGKNFKFIGSLNLNELSIKDTSLQLDEMYNDLECVLISLNHLENSNDEDSILNALKLAHVVNDKYMMKRGYL</sequence>
<dbReference type="KEGG" id="btk:BT9727_4488"/>
<proteinExistence type="predicted"/>
<evidence type="ECO:0000313" key="2">
    <source>
        <dbReference type="Proteomes" id="UP000001301"/>
    </source>
</evidence>
<name>Q6HCC6_BACHK</name>
<dbReference type="Proteomes" id="UP000001301">
    <property type="component" value="Chromosome"/>
</dbReference>
<protein>
    <submittedName>
        <fullName evidence="1">Uncharacterized protein</fullName>
    </submittedName>
</protein>
<dbReference type="AlphaFoldDB" id="Q6HCC6"/>
<evidence type="ECO:0000313" key="1">
    <source>
        <dbReference type="EMBL" id="AAT60951.1"/>
    </source>
</evidence>
<gene>
    <name evidence="1" type="ordered locus">BT9727_4488</name>
</gene>
<organism evidence="1 2">
    <name type="scientific">Bacillus thuringiensis subsp. konkukian (strain 97-27)</name>
    <dbReference type="NCBI Taxonomy" id="281309"/>
    <lineage>
        <taxon>Bacteria</taxon>
        <taxon>Bacillati</taxon>
        <taxon>Bacillota</taxon>
        <taxon>Bacilli</taxon>
        <taxon>Bacillales</taxon>
        <taxon>Bacillaceae</taxon>
        <taxon>Bacillus</taxon>
        <taxon>Bacillus cereus group</taxon>
    </lineage>
</organism>
<dbReference type="EMBL" id="AE017355">
    <property type="protein sequence ID" value="AAT60951.1"/>
    <property type="molecule type" value="Genomic_DNA"/>
</dbReference>
<reference evidence="1 2" key="1">
    <citation type="journal article" date="2006" name="J. Bacteriol.">
        <title>Pathogenomic sequence analysis of Bacillus cereus and Bacillus thuringiensis isolates closely related to Bacillus anthracis.</title>
        <authorList>
            <person name="Han C.S."/>
            <person name="Xie G."/>
            <person name="Challacombe J.F."/>
            <person name="Altherr M.R."/>
            <person name="Bhotika S.S."/>
            <person name="Brown N."/>
            <person name="Bruce D."/>
            <person name="Campbell C.S."/>
            <person name="Campbell M.L."/>
            <person name="Chen J."/>
            <person name="Chertkov O."/>
            <person name="Cleland C."/>
            <person name="Dimitrijevic M."/>
            <person name="Doggett N.A."/>
            <person name="Fawcett J.J."/>
            <person name="Glavina T."/>
            <person name="Goodwin L.A."/>
            <person name="Green L.D."/>
            <person name="Hill K.K."/>
            <person name="Hitchcock P."/>
            <person name="Jackson P.J."/>
            <person name="Keim P."/>
            <person name="Kewalramani A.R."/>
            <person name="Longmire J."/>
            <person name="Lucas S."/>
            <person name="Malfatti S."/>
            <person name="McMurry K."/>
            <person name="Meincke L.J."/>
            <person name="Misra M."/>
            <person name="Moseman B.L."/>
            <person name="Mundt M."/>
            <person name="Munk A.C."/>
            <person name="Okinaka R.T."/>
            <person name="Parson-Quintana B."/>
            <person name="Reilly L.P."/>
            <person name="Richardson P."/>
            <person name="Robinson D.L."/>
            <person name="Rubin E."/>
            <person name="Saunders E."/>
            <person name="Tapia R."/>
            <person name="Tesmer J.G."/>
            <person name="Thayer N."/>
            <person name="Thompson L.S."/>
            <person name="Tice H."/>
            <person name="Ticknor L.O."/>
            <person name="Wills P.L."/>
            <person name="Brettin T.S."/>
            <person name="Gilna P."/>
        </authorList>
    </citation>
    <scope>NUCLEOTIDE SEQUENCE [LARGE SCALE GENOMIC DNA]</scope>
    <source>
        <strain evidence="1 2">97-27</strain>
    </source>
</reference>
<dbReference type="PATRIC" id="fig|281309.8.peg.4778"/>